<dbReference type="GeneID" id="108019687"/>
<dbReference type="PANTHER" id="PTHR10380">
    <property type="entry name" value="CUTICLE PROTEIN"/>
    <property type="match status" value="1"/>
</dbReference>
<keyword evidence="3" id="KW-1133">Transmembrane helix</keyword>
<keyword evidence="3" id="KW-0472">Membrane</keyword>
<keyword evidence="4" id="KW-1185">Reference proteome</keyword>
<dbReference type="Pfam" id="PF00379">
    <property type="entry name" value="Chitin_bind_4"/>
    <property type="match status" value="1"/>
</dbReference>
<gene>
    <name evidence="5" type="primary">LOC108019687</name>
</gene>
<evidence type="ECO:0000256" key="3">
    <source>
        <dbReference type="SAM" id="Phobius"/>
    </source>
</evidence>
<dbReference type="Proteomes" id="UP001652628">
    <property type="component" value="Chromosome 2R"/>
</dbReference>
<dbReference type="PROSITE" id="PS00233">
    <property type="entry name" value="CHIT_BIND_RR_1"/>
    <property type="match status" value="1"/>
</dbReference>
<reference evidence="5" key="1">
    <citation type="submission" date="2025-08" db="UniProtKB">
        <authorList>
            <consortium name="RefSeq"/>
        </authorList>
    </citation>
    <scope>IDENTIFICATION</scope>
</reference>
<keyword evidence="1 2" id="KW-0193">Cuticle</keyword>
<name>A0AB39ZU59_DROSZ</name>
<evidence type="ECO:0000313" key="5">
    <source>
        <dbReference type="RefSeq" id="XP_016943068.3"/>
    </source>
</evidence>
<dbReference type="InterPro" id="IPR050468">
    <property type="entry name" value="Cuticle_Struct_Prot"/>
</dbReference>
<protein>
    <submittedName>
        <fullName evidence="5">Larval cuticle protein 2-like</fullName>
    </submittedName>
</protein>
<dbReference type="InterPro" id="IPR000618">
    <property type="entry name" value="Insect_cuticle"/>
</dbReference>
<evidence type="ECO:0000256" key="2">
    <source>
        <dbReference type="PROSITE-ProRule" id="PRU00497"/>
    </source>
</evidence>
<sequence length="164" mass="17870">MQDVAICYRMSLGLQSYKRLCRSERVISQRSFSTRQKSAKMFKFVMILAVVGVATALAPVSRSEDAHADVVSRSDDVRADGFDTSLQTSNGIQQAASGDVHGNIHGNYGWISPEGEHVDIKYVADENGYQPSGSVIPTPPPIPEAIARALAWLESHPPAPENHH</sequence>
<dbReference type="PROSITE" id="PS51155">
    <property type="entry name" value="CHIT_BIND_RR_2"/>
    <property type="match status" value="1"/>
</dbReference>
<dbReference type="AlphaFoldDB" id="A0AB39ZU59"/>
<keyword evidence="3" id="KW-0812">Transmembrane</keyword>
<feature type="transmembrane region" description="Helical" evidence="3">
    <location>
        <begin position="41"/>
        <end position="60"/>
    </location>
</feature>
<organism evidence="4 5">
    <name type="scientific">Drosophila suzukii</name>
    <name type="common">Spotted-wing drosophila fruit fly</name>
    <dbReference type="NCBI Taxonomy" id="28584"/>
    <lineage>
        <taxon>Eukaryota</taxon>
        <taxon>Metazoa</taxon>
        <taxon>Ecdysozoa</taxon>
        <taxon>Arthropoda</taxon>
        <taxon>Hexapoda</taxon>
        <taxon>Insecta</taxon>
        <taxon>Pterygota</taxon>
        <taxon>Neoptera</taxon>
        <taxon>Endopterygota</taxon>
        <taxon>Diptera</taxon>
        <taxon>Brachycera</taxon>
        <taxon>Muscomorpha</taxon>
        <taxon>Ephydroidea</taxon>
        <taxon>Drosophilidae</taxon>
        <taxon>Drosophila</taxon>
        <taxon>Sophophora</taxon>
    </lineage>
</organism>
<dbReference type="GO" id="GO:0008010">
    <property type="term" value="F:structural constituent of chitin-based larval cuticle"/>
    <property type="evidence" value="ECO:0007669"/>
    <property type="project" value="TreeGrafter"/>
</dbReference>
<accession>A0AB39ZU59</accession>
<proteinExistence type="predicted"/>
<evidence type="ECO:0000313" key="4">
    <source>
        <dbReference type="Proteomes" id="UP001652628"/>
    </source>
</evidence>
<dbReference type="PANTHER" id="PTHR10380:SF237">
    <property type="entry name" value="CUTICULAR PROTEIN 65AU, ISOFORM A-RELATED"/>
    <property type="match status" value="1"/>
</dbReference>
<evidence type="ECO:0000256" key="1">
    <source>
        <dbReference type="ARBA" id="ARBA00022460"/>
    </source>
</evidence>
<dbReference type="InterPro" id="IPR031311">
    <property type="entry name" value="CHIT_BIND_RR_consensus"/>
</dbReference>
<dbReference type="GO" id="GO:0062129">
    <property type="term" value="C:chitin-based extracellular matrix"/>
    <property type="evidence" value="ECO:0007669"/>
    <property type="project" value="TreeGrafter"/>
</dbReference>
<dbReference type="RefSeq" id="XP_016943068.3">
    <property type="nucleotide sequence ID" value="XM_017087579.4"/>
</dbReference>